<dbReference type="Proteomes" id="UP001501455">
    <property type="component" value="Unassembled WGS sequence"/>
</dbReference>
<evidence type="ECO:0000313" key="9">
    <source>
        <dbReference type="EMBL" id="GAA3494088.1"/>
    </source>
</evidence>
<evidence type="ECO:0000256" key="3">
    <source>
        <dbReference type="ARBA" id="ARBA00022630"/>
    </source>
</evidence>
<dbReference type="InterPro" id="IPR046373">
    <property type="entry name" value="Acyl-CoA_Oxase/DH_mid-dom_sf"/>
</dbReference>
<evidence type="ECO:0000259" key="7">
    <source>
        <dbReference type="Pfam" id="PF00441"/>
    </source>
</evidence>
<dbReference type="InterPro" id="IPR037069">
    <property type="entry name" value="AcylCoA_DH/ox_N_sf"/>
</dbReference>
<dbReference type="Gene3D" id="1.10.540.10">
    <property type="entry name" value="Acyl-CoA dehydrogenase/oxidase, N-terminal domain"/>
    <property type="match status" value="1"/>
</dbReference>
<sequence length="589" mass="61439">MRTAATTAAPYAAVTELDLALGDPRDPGSPYGFAAMARRDAGEAYPRELAERVGPWLRTAFVPAGQGGDLVSLDHTLMLVRAAARRDPAVMPATMFSITAAVCVLAAGSAGQRERVVRLLREGGSVGFALSEAEHGGDLLANSCTAAPASGKDGGGYVLDGEKWLVGLGERCQALLVVARTGRRGPGAFSALLLEGSEVDKARSGIRQRPAGMRGVDFAGFRFEGLPVRADALVGQPGHGLEIAMKAMQVVRTMSTGCSLACADTGLRLAWDFARERRVGGRGADGLPYPRRELATAAALVLAADVAALTAARGAHALPQAQSLWSSVAKKTATDFADEALARCADVLGTRSLLRDGPYAAFDTVRRDNAVVRYIDTSPVANTRLVAAQLARLAGAAGSADDGDGAQDALGRVFDLGAALPEADWDRLRLSGRGGDPVLSRLPAVAAAVRHAVTEGAAAPVADAARIVARTRELECAVGGLLHDVSWRLGGGKDQDGGPPELGHLAERLCLLHTAASCVHLWWACRDRSLFGLPPGDAGWLSPVLTAVLDRAGGRVAPLPDAEARRLMDVVTPLYEENRMFSCAAPHLA</sequence>
<evidence type="ECO:0000259" key="8">
    <source>
        <dbReference type="Pfam" id="PF02770"/>
    </source>
</evidence>
<feature type="domain" description="Acyl-CoA dehydrogenase/oxidase C-terminal" evidence="7">
    <location>
        <begin position="238"/>
        <end position="361"/>
    </location>
</feature>
<evidence type="ECO:0000313" key="10">
    <source>
        <dbReference type="Proteomes" id="UP001501455"/>
    </source>
</evidence>
<feature type="domain" description="Acyl-CoA oxidase/dehydrogenase middle" evidence="8">
    <location>
        <begin position="127"/>
        <end position="224"/>
    </location>
</feature>
<evidence type="ECO:0000256" key="4">
    <source>
        <dbReference type="ARBA" id="ARBA00022827"/>
    </source>
</evidence>
<evidence type="ECO:0000256" key="2">
    <source>
        <dbReference type="ARBA" id="ARBA00009347"/>
    </source>
</evidence>
<reference evidence="10" key="1">
    <citation type="journal article" date="2019" name="Int. J. Syst. Evol. Microbiol.">
        <title>The Global Catalogue of Microorganisms (GCM) 10K type strain sequencing project: providing services to taxonomists for standard genome sequencing and annotation.</title>
        <authorList>
            <consortium name="The Broad Institute Genomics Platform"/>
            <consortium name="The Broad Institute Genome Sequencing Center for Infectious Disease"/>
            <person name="Wu L."/>
            <person name="Ma J."/>
        </authorList>
    </citation>
    <scope>NUCLEOTIDE SEQUENCE [LARGE SCALE GENOMIC DNA]</scope>
    <source>
        <strain evidence="10">JCM 4816</strain>
    </source>
</reference>
<comment type="caution">
    <text evidence="9">The sequence shown here is derived from an EMBL/GenBank/DDBJ whole genome shotgun (WGS) entry which is preliminary data.</text>
</comment>
<dbReference type="RefSeq" id="WP_193460511.1">
    <property type="nucleotide sequence ID" value="NZ_BAAAXF010000014.1"/>
</dbReference>
<comment type="similarity">
    <text evidence="2 6">Belongs to the acyl-CoA dehydrogenase family.</text>
</comment>
<dbReference type="PANTHER" id="PTHR48083:SF2">
    <property type="entry name" value="MEDIUM-CHAIN SPECIFIC ACYL-COA DEHYDROGENASE, MITOCHONDRIAL"/>
    <property type="match status" value="1"/>
</dbReference>
<accession>A0ABP6TFU5</accession>
<dbReference type="PANTHER" id="PTHR48083">
    <property type="entry name" value="MEDIUM-CHAIN SPECIFIC ACYL-COA DEHYDROGENASE, MITOCHONDRIAL-RELATED"/>
    <property type="match status" value="1"/>
</dbReference>
<dbReference type="InterPro" id="IPR036250">
    <property type="entry name" value="AcylCo_DH-like_C"/>
</dbReference>
<proteinExistence type="inferred from homology"/>
<dbReference type="CDD" id="cd00567">
    <property type="entry name" value="ACAD"/>
    <property type="match status" value="1"/>
</dbReference>
<organism evidence="9 10">
    <name type="scientific">Streptomyces prasinosporus</name>
    <dbReference type="NCBI Taxonomy" id="68256"/>
    <lineage>
        <taxon>Bacteria</taxon>
        <taxon>Bacillati</taxon>
        <taxon>Actinomycetota</taxon>
        <taxon>Actinomycetes</taxon>
        <taxon>Kitasatosporales</taxon>
        <taxon>Streptomycetaceae</taxon>
        <taxon>Streptomyces</taxon>
        <taxon>Streptomyces albogriseolus group</taxon>
    </lineage>
</organism>
<dbReference type="Gene3D" id="2.40.110.10">
    <property type="entry name" value="Butyryl-CoA Dehydrogenase, subunit A, domain 2"/>
    <property type="match status" value="1"/>
</dbReference>
<dbReference type="EMBL" id="BAAAXF010000014">
    <property type="protein sequence ID" value="GAA3494088.1"/>
    <property type="molecule type" value="Genomic_DNA"/>
</dbReference>
<protein>
    <submittedName>
        <fullName evidence="9">Acyl-CoA dehydrogenase</fullName>
    </submittedName>
</protein>
<dbReference type="Gene3D" id="1.20.140.10">
    <property type="entry name" value="Butyryl-CoA Dehydrogenase, subunit A, domain 3"/>
    <property type="match status" value="1"/>
</dbReference>
<keyword evidence="3 6" id="KW-0285">Flavoprotein</keyword>
<gene>
    <name evidence="9" type="ORF">GCM10019016_011870</name>
</gene>
<keyword evidence="5 6" id="KW-0560">Oxidoreductase</keyword>
<dbReference type="Pfam" id="PF02770">
    <property type="entry name" value="Acyl-CoA_dh_M"/>
    <property type="match status" value="1"/>
</dbReference>
<keyword evidence="4 6" id="KW-0274">FAD</keyword>
<keyword evidence="10" id="KW-1185">Reference proteome</keyword>
<dbReference type="SUPFAM" id="SSF56645">
    <property type="entry name" value="Acyl-CoA dehydrogenase NM domain-like"/>
    <property type="match status" value="1"/>
</dbReference>
<dbReference type="InterPro" id="IPR050741">
    <property type="entry name" value="Acyl-CoA_dehydrogenase"/>
</dbReference>
<evidence type="ECO:0000256" key="6">
    <source>
        <dbReference type="RuleBase" id="RU362125"/>
    </source>
</evidence>
<comment type="cofactor">
    <cofactor evidence="1 6">
        <name>FAD</name>
        <dbReference type="ChEBI" id="CHEBI:57692"/>
    </cofactor>
</comment>
<dbReference type="SUPFAM" id="SSF47203">
    <property type="entry name" value="Acyl-CoA dehydrogenase C-terminal domain-like"/>
    <property type="match status" value="1"/>
</dbReference>
<dbReference type="InterPro" id="IPR009100">
    <property type="entry name" value="AcylCoA_DH/oxidase_NM_dom_sf"/>
</dbReference>
<dbReference type="InterPro" id="IPR009075">
    <property type="entry name" value="AcylCo_DH/oxidase_C"/>
</dbReference>
<evidence type="ECO:0000256" key="1">
    <source>
        <dbReference type="ARBA" id="ARBA00001974"/>
    </source>
</evidence>
<name>A0ABP6TFU5_9ACTN</name>
<dbReference type="InterPro" id="IPR006091">
    <property type="entry name" value="Acyl-CoA_Oxase/DH_mid-dom"/>
</dbReference>
<dbReference type="Pfam" id="PF00441">
    <property type="entry name" value="Acyl-CoA_dh_1"/>
    <property type="match status" value="1"/>
</dbReference>
<evidence type="ECO:0000256" key="5">
    <source>
        <dbReference type="ARBA" id="ARBA00023002"/>
    </source>
</evidence>